<dbReference type="Pfam" id="PF01243">
    <property type="entry name" value="PNPOx_N"/>
    <property type="match status" value="1"/>
</dbReference>
<protein>
    <submittedName>
        <fullName evidence="3">TIGR03618 family F420-dependent PPOX class oxidoreductase</fullName>
    </submittedName>
</protein>
<dbReference type="Proteomes" id="UP000305238">
    <property type="component" value="Unassembled WGS sequence"/>
</dbReference>
<keyword evidence="4" id="KW-1185">Reference proteome</keyword>
<dbReference type="OrthoDB" id="1094370at2"/>
<dbReference type="GO" id="GO:0070967">
    <property type="term" value="F:coenzyme F420 binding"/>
    <property type="evidence" value="ECO:0007669"/>
    <property type="project" value="TreeGrafter"/>
</dbReference>
<dbReference type="PANTHER" id="PTHR35176">
    <property type="entry name" value="HEME OXYGENASE HI_0854-RELATED"/>
    <property type="match status" value="1"/>
</dbReference>
<dbReference type="AlphaFoldDB" id="A0A5S4GFY4"/>
<dbReference type="PANTHER" id="PTHR35176:SF2">
    <property type="entry name" value="F420H(2)-DEPENDENT REDUCTASE RV1155"/>
    <property type="match status" value="1"/>
</dbReference>
<proteinExistence type="predicted"/>
<dbReference type="InterPro" id="IPR012349">
    <property type="entry name" value="Split_barrel_FMN-bd"/>
</dbReference>
<organism evidence="3 4">
    <name type="scientific">Actinomadura geliboluensis</name>
    <dbReference type="NCBI Taxonomy" id="882440"/>
    <lineage>
        <taxon>Bacteria</taxon>
        <taxon>Bacillati</taxon>
        <taxon>Actinomycetota</taxon>
        <taxon>Actinomycetes</taxon>
        <taxon>Streptosporangiales</taxon>
        <taxon>Thermomonosporaceae</taxon>
        <taxon>Actinomadura</taxon>
    </lineage>
</organism>
<gene>
    <name evidence="3" type="ORF">ETD96_31345</name>
</gene>
<dbReference type="SUPFAM" id="SSF50475">
    <property type="entry name" value="FMN-binding split barrel"/>
    <property type="match status" value="1"/>
</dbReference>
<evidence type="ECO:0000313" key="4">
    <source>
        <dbReference type="Proteomes" id="UP000305238"/>
    </source>
</evidence>
<dbReference type="InterPro" id="IPR052019">
    <property type="entry name" value="F420H2_bilvrd_red/Heme_oxyg"/>
</dbReference>
<name>A0A5S4GFY4_9ACTN</name>
<evidence type="ECO:0000313" key="3">
    <source>
        <dbReference type="EMBL" id="TMR31622.1"/>
    </source>
</evidence>
<reference evidence="3 4" key="1">
    <citation type="submission" date="2019-05" db="EMBL/GenBank/DDBJ databases">
        <title>Draft genome sequence of Actinomadura geliboluensis A8036.</title>
        <authorList>
            <person name="Saricaoglu S."/>
            <person name="Isik K."/>
        </authorList>
    </citation>
    <scope>NUCLEOTIDE SEQUENCE [LARGE SCALE GENOMIC DNA]</scope>
    <source>
        <strain evidence="3 4">A8036</strain>
    </source>
</reference>
<dbReference type="InterPro" id="IPR019920">
    <property type="entry name" value="F420-binding_dom_put"/>
</dbReference>
<dbReference type="RefSeq" id="WP_138640101.1">
    <property type="nucleotide sequence ID" value="NZ_JASWDG010000030.1"/>
</dbReference>
<feature type="domain" description="Pyridoxamine 5'-phosphate oxidase N-terminal" evidence="2">
    <location>
        <begin position="15"/>
        <end position="95"/>
    </location>
</feature>
<dbReference type="NCBIfam" id="TIGR03618">
    <property type="entry name" value="Rv1155_F420"/>
    <property type="match status" value="1"/>
</dbReference>
<dbReference type="InterPro" id="IPR011576">
    <property type="entry name" value="Pyridox_Oxase_N"/>
</dbReference>
<accession>A0A5S4GFY4</accession>
<keyword evidence="1" id="KW-0560">Oxidoreductase</keyword>
<comment type="caution">
    <text evidence="3">The sequence shown here is derived from an EMBL/GenBank/DDBJ whole genome shotgun (WGS) entry which is preliminary data.</text>
</comment>
<evidence type="ECO:0000256" key="1">
    <source>
        <dbReference type="ARBA" id="ARBA00023002"/>
    </source>
</evidence>
<dbReference type="EMBL" id="VCKZ01000295">
    <property type="protein sequence ID" value="TMR31622.1"/>
    <property type="molecule type" value="Genomic_DNA"/>
</dbReference>
<dbReference type="GO" id="GO:0016627">
    <property type="term" value="F:oxidoreductase activity, acting on the CH-CH group of donors"/>
    <property type="evidence" value="ECO:0007669"/>
    <property type="project" value="TreeGrafter"/>
</dbReference>
<evidence type="ECO:0000259" key="2">
    <source>
        <dbReference type="Pfam" id="PF01243"/>
    </source>
</evidence>
<dbReference type="Gene3D" id="2.30.110.10">
    <property type="entry name" value="Electron Transport, Fmn-binding Protein, Chain A"/>
    <property type="match status" value="1"/>
</dbReference>
<sequence>MGTDLEGFAELIPLDHGLCVVSTLRGDGGVQSSVVNAGVLEHPLRGGRVVGLVATGGSRKLHHLRADPRATIVARAGWRWTAVEGDAEIIGPDDPRPGVDGEALRVLLRDIFTAAGGTHDDWDTYDRVMAEERRAAVLVTPRRVYGNPPAS</sequence>
<dbReference type="GO" id="GO:0005829">
    <property type="term" value="C:cytosol"/>
    <property type="evidence" value="ECO:0007669"/>
    <property type="project" value="TreeGrafter"/>
</dbReference>